<comment type="similarity">
    <text evidence="1">Belongs to the LysR transcriptional regulatory family.</text>
</comment>
<accession>A0AAX3JC01</accession>
<name>A0AAX3JC01_9GAMM</name>
<evidence type="ECO:0000313" key="3">
    <source>
        <dbReference type="EMBL" id="VXC56477.1"/>
    </source>
</evidence>
<evidence type="ECO:0000256" key="1">
    <source>
        <dbReference type="ARBA" id="ARBA00009437"/>
    </source>
</evidence>
<protein>
    <submittedName>
        <fullName evidence="3">DNA-binding transcriptional LysR family regulator</fullName>
    </submittedName>
</protein>
<evidence type="ECO:0000259" key="2">
    <source>
        <dbReference type="Pfam" id="PF03466"/>
    </source>
</evidence>
<dbReference type="EMBL" id="CABWMH010000048">
    <property type="protein sequence ID" value="VXC56477.1"/>
    <property type="molecule type" value="Genomic_DNA"/>
</dbReference>
<dbReference type="GO" id="GO:0003677">
    <property type="term" value="F:DNA binding"/>
    <property type="evidence" value="ECO:0007669"/>
    <property type="project" value="UniProtKB-KW"/>
</dbReference>
<dbReference type="Gene3D" id="3.40.190.290">
    <property type="match status" value="1"/>
</dbReference>
<keyword evidence="3" id="KW-0238">DNA-binding</keyword>
<comment type="caution">
    <text evidence="3">The sequence shown here is derived from an EMBL/GenBank/DDBJ whole genome shotgun (WGS) entry which is preliminary data.</text>
</comment>
<gene>
    <name evidence="3" type="ORF">PANT111_520050</name>
</gene>
<dbReference type="InterPro" id="IPR005119">
    <property type="entry name" value="LysR_subst-bd"/>
</dbReference>
<dbReference type="Proteomes" id="UP000433737">
    <property type="component" value="Unassembled WGS sequence"/>
</dbReference>
<dbReference type="PANTHER" id="PTHR30537:SF5">
    <property type="entry name" value="HTH-TYPE TRANSCRIPTIONAL ACTIVATOR TTDR-RELATED"/>
    <property type="match status" value="1"/>
</dbReference>
<dbReference type="InterPro" id="IPR058163">
    <property type="entry name" value="LysR-type_TF_proteobact-type"/>
</dbReference>
<evidence type="ECO:0000313" key="4">
    <source>
        <dbReference type="Proteomes" id="UP000433737"/>
    </source>
</evidence>
<sequence length="169" mass="17954">MLTAVSSTLQAVRGVLKLNVTGAVMTDILPPIMNPFLLRYPLLRVEIMVDDRLGDATSAGCDAGIRYGEQLAKDNIAIPIGPRPQTLALAAAPSYLALQDLPSHSADLAEHDCIRLKYSSGALIPCQFEWQGKTVSVNPAGRLIIGVNGAAAAIEFARQGRGIIATFEN</sequence>
<dbReference type="AlphaFoldDB" id="A0AAX3JC01"/>
<dbReference type="SUPFAM" id="SSF53850">
    <property type="entry name" value="Periplasmic binding protein-like II"/>
    <property type="match status" value="1"/>
</dbReference>
<organism evidence="3 4">
    <name type="scientific">Pantoea brenneri</name>
    <dbReference type="NCBI Taxonomy" id="472694"/>
    <lineage>
        <taxon>Bacteria</taxon>
        <taxon>Pseudomonadati</taxon>
        <taxon>Pseudomonadota</taxon>
        <taxon>Gammaproteobacteria</taxon>
        <taxon>Enterobacterales</taxon>
        <taxon>Erwiniaceae</taxon>
        <taxon>Pantoea</taxon>
    </lineage>
</organism>
<dbReference type="PANTHER" id="PTHR30537">
    <property type="entry name" value="HTH-TYPE TRANSCRIPTIONAL REGULATOR"/>
    <property type="match status" value="1"/>
</dbReference>
<feature type="domain" description="LysR substrate-binding" evidence="2">
    <location>
        <begin position="11"/>
        <end position="164"/>
    </location>
</feature>
<dbReference type="Pfam" id="PF03466">
    <property type="entry name" value="LysR_substrate"/>
    <property type="match status" value="1"/>
</dbReference>
<reference evidence="3 4" key="1">
    <citation type="submission" date="2019-10" db="EMBL/GenBank/DDBJ databases">
        <authorList>
            <person name="Karimi E."/>
        </authorList>
    </citation>
    <scope>NUCLEOTIDE SEQUENCE [LARGE SCALE GENOMIC DNA]</scope>
    <source>
        <strain evidence="3">Pantoea sp. 111</strain>
    </source>
</reference>
<proteinExistence type="inferred from homology"/>